<sequence>MDTIIYPHWKPHQLGLFKADSLENIRHLSLYFFDRAVSGFESYWAYLPRNAVTIHLNLELGLTGVKKLTTRNSSYCGYKVGGRRFPSGFNTESVILNPTKMTVLPNYNTKPKTRYRIEKFELAFSRPPWSNTKTDMCEQSKFPFFLVYVDANLPEIVDIDTTSPMTTKCS</sequence>
<gene>
    <name evidence="1" type="ORF">Amon02_000638900</name>
</gene>
<comment type="caution">
    <text evidence="1">The sequence shown here is derived from an EMBL/GenBank/DDBJ whole genome shotgun (WGS) entry which is preliminary data.</text>
</comment>
<evidence type="ECO:0000313" key="2">
    <source>
        <dbReference type="Proteomes" id="UP001165064"/>
    </source>
</evidence>
<accession>A0ACB5T993</accession>
<evidence type="ECO:0000313" key="1">
    <source>
        <dbReference type="EMBL" id="GME83764.1"/>
    </source>
</evidence>
<proteinExistence type="predicted"/>
<organism evidence="1 2">
    <name type="scientific">Ambrosiozyma monospora</name>
    <name type="common">Yeast</name>
    <name type="synonym">Endomycopsis monosporus</name>
    <dbReference type="NCBI Taxonomy" id="43982"/>
    <lineage>
        <taxon>Eukaryota</taxon>
        <taxon>Fungi</taxon>
        <taxon>Dikarya</taxon>
        <taxon>Ascomycota</taxon>
        <taxon>Saccharomycotina</taxon>
        <taxon>Pichiomycetes</taxon>
        <taxon>Pichiales</taxon>
        <taxon>Pichiaceae</taxon>
        <taxon>Ambrosiozyma</taxon>
    </lineage>
</organism>
<dbReference type="Proteomes" id="UP001165064">
    <property type="component" value="Unassembled WGS sequence"/>
</dbReference>
<protein>
    <submittedName>
        <fullName evidence="1">Unnamed protein product</fullName>
    </submittedName>
</protein>
<dbReference type="EMBL" id="BSXS01004969">
    <property type="protein sequence ID" value="GME83764.1"/>
    <property type="molecule type" value="Genomic_DNA"/>
</dbReference>
<keyword evidence="2" id="KW-1185">Reference proteome</keyword>
<name>A0ACB5T993_AMBMO</name>
<reference evidence="1" key="1">
    <citation type="submission" date="2023-04" db="EMBL/GenBank/DDBJ databases">
        <title>Ambrosiozyma monospora NBRC 10751.</title>
        <authorList>
            <person name="Ichikawa N."/>
            <person name="Sato H."/>
            <person name="Tonouchi N."/>
        </authorList>
    </citation>
    <scope>NUCLEOTIDE SEQUENCE</scope>
    <source>
        <strain evidence="1">NBRC 10751</strain>
    </source>
</reference>